<evidence type="ECO:0000313" key="2">
    <source>
        <dbReference type="Proteomes" id="UP000646749"/>
    </source>
</evidence>
<gene>
    <name evidence="1" type="ORF">Pen02_70460</name>
</gene>
<name>A0ABQ4EBJ7_9ACTN</name>
<comment type="caution">
    <text evidence="1">The sequence shown here is derived from an EMBL/GenBank/DDBJ whole genome shotgun (WGS) entry which is preliminary data.</text>
</comment>
<protein>
    <submittedName>
        <fullName evidence="1">Uncharacterized protein</fullName>
    </submittedName>
</protein>
<evidence type="ECO:0000313" key="1">
    <source>
        <dbReference type="EMBL" id="GIG92110.1"/>
    </source>
</evidence>
<keyword evidence="2" id="KW-1185">Reference proteome</keyword>
<accession>A0ABQ4EBJ7</accession>
<dbReference type="EMBL" id="BONW01000041">
    <property type="protein sequence ID" value="GIG92110.1"/>
    <property type="molecule type" value="Genomic_DNA"/>
</dbReference>
<sequence length="89" mass="10111">MLPACEAGPPSSVLLFHDGYLERPAPARAAHTLAYGLDWVPTGIRLLEESGEVIERRPALAEPWRRRFVMHEGKIRGTSMRWGYRSRLP</sequence>
<organism evidence="1 2">
    <name type="scientific">Plantactinospora endophytica</name>
    <dbReference type="NCBI Taxonomy" id="673535"/>
    <lineage>
        <taxon>Bacteria</taxon>
        <taxon>Bacillati</taxon>
        <taxon>Actinomycetota</taxon>
        <taxon>Actinomycetes</taxon>
        <taxon>Micromonosporales</taxon>
        <taxon>Micromonosporaceae</taxon>
        <taxon>Plantactinospora</taxon>
    </lineage>
</organism>
<dbReference type="Proteomes" id="UP000646749">
    <property type="component" value="Unassembled WGS sequence"/>
</dbReference>
<proteinExistence type="predicted"/>
<reference evidence="1 2" key="1">
    <citation type="submission" date="2021-01" db="EMBL/GenBank/DDBJ databases">
        <title>Whole genome shotgun sequence of Plantactinospora endophytica NBRC 110450.</title>
        <authorList>
            <person name="Komaki H."/>
            <person name="Tamura T."/>
        </authorList>
    </citation>
    <scope>NUCLEOTIDE SEQUENCE [LARGE SCALE GENOMIC DNA]</scope>
    <source>
        <strain evidence="1 2">NBRC 110450</strain>
    </source>
</reference>